<keyword evidence="2" id="KW-1185">Reference proteome</keyword>
<sequence length="131" mass="14948">MRRPAYRRLVLTGLSRRVGTSMQMTNAILIRVLVGKIEDRERLLSILCRVEVVQKDPNWNCVVWVMQAWRNLQDDGLATGIAVLEWKTVRDAAMAFCQRKHDEHRFDIGGQFPISGVPPTYGLLTSKLLSP</sequence>
<gene>
    <name evidence="1" type="ORF">AUEXF2481DRAFT_610926</name>
</gene>
<accession>A0A074YGA4</accession>
<dbReference type="GeneID" id="25369429"/>
<dbReference type="OrthoDB" id="2679825at2759"/>
<dbReference type="RefSeq" id="XP_013345544.1">
    <property type="nucleotide sequence ID" value="XM_013490090.1"/>
</dbReference>
<dbReference type="EMBL" id="KL584755">
    <property type="protein sequence ID" value="KEQ96750.1"/>
    <property type="molecule type" value="Genomic_DNA"/>
</dbReference>
<protein>
    <submittedName>
        <fullName evidence="1">Uncharacterized protein</fullName>
    </submittedName>
</protein>
<dbReference type="AlphaFoldDB" id="A0A074YGA4"/>
<name>A0A074YGA4_AURSE</name>
<proteinExistence type="predicted"/>
<dbReference type="OMA" id="GWNCVSW"/>
<reference evidence="1 2" key="1">
    <citation type="journal article" date="2014" name="BMC Genomics">
        <title>Genome sequencing of four Aureobasidium pullulans varieties: biotechnological potential, stress tolerance, and description of new species.</title>
        <authorList>
            <person name="Gostin Ar C."/>
            <person name="Ohm R.A."/>
            <person name="Kogej T."/>
            <person name="Sonjak S."/>
            <person name="Turk M."/>
            <person name="Zajc J."/>
            <person name="Zalar P."/>
            <person name="Grube M."/>
            <person name="Sun H."/>
            <person name="Han J."/>
            <person name="Sharma A."/>
            <person name="Chiniquy J."/>
            <person name="Ngan C.Y."/>
            <person name="Lipzen A."/>
            <person name="Barry K."/>
            <person name="Grigoriev I.V."/>
            <person name="Gunde-Cimerman N."/>
        </authorList>
    </citation>
    <scope>NUCLEOTIDE SEQUENCE [LARGE SCALE GENOMIC DNA]</scope>
    <source>
        <strain evidence="1 2">EXF-2481</strain>
    </source>
</reference>
<dbReference type="HOGENOM" id="CLU_095770_1_1_1"/>
<evidence type="ECO:0000313" key="2">
    <source>
        <dbReference type="Proteomes" id="UP000030641"/>
    </source>
</evidence>
<dbReference type="InterPro" id="IPR054208">
    <property type="entry name" value="DUF6914"/>
</dbReference>
<dbReference type="Pfam" id="PF21858">
    <property type="entry name" value="DUF6914"/>
    <property type="match status" value="1"/>
</dbReference>
<dbReference type="InParanoid" id="A0A074YGA4"/>
<organism evidence="1 2">
    <name type="scientific">Aureobasidium subglaciale (strain EXF-2481)</name>
    <name type="common">Aureobasidium pullulans var. subglaciale</name>
    <dbReference type="NCBI Taxonomy" id="1043005"/>
    <lineage>
        <taxon>Eukaryota</taxon>
        <taxon>Fungi</taxon>
        <taxon>Dikarya</taxon>
        <taxon>Ascomycota</taxon>
        <taxon>Pezizomycotina</taxon>
        <taxon>Dothideomycetes</taxon>
        <taxon>Dothideomycetidae</taxon>
        <taxon>Dothideales</taxon>
        <taxon>Saccotheciaceae</taxon>
        <taxon>Aureobasidium</taxon>
    </lineage>
</organism>
<dbReference type="Proteomes" id="UP000030641">
    <property type="component" value="Unassembled WGS sequence"/>
</dbReference>
<evidence type="ECO:0000313" key="1">
    <source>
        <dbReference type="EMBL" id="KEQ96750.1"/>
    </source>
</evidence>